<dbReference type="InterPro" id="IPR015915">
    <property type="entry name" value="Kelch-typ_b-propeller"/>
</dbReference>
<dbReference type="PANTHER" id="PTHR46228:SF2">
    <property type="entry name" value="KELCH REPEAT PROTEIN (AFU_ORTHOLOGUE AFUA_4G14350)"/>
    <property type="match status" value="1"/>
</dbReference>
<dbReference type="AlphaFoldDB" id="A0AAU9JAV2"/>
<accession>A0AAU9JAV2</accession>
<dbReference type="Gene3D" id="2.120.10.80">
    <property type="entry name" value="Kelch-type beta propeller"/>
    <property type="match status" value="2"/>
</dbReference>
<evidence type="ECO:0000313" key="3">
    <source>
        <dbReference type="EMBL" id="CAG9321103.1"/>
    </source>
</evidence>
<keyword evidence="1" id="KW-0880">Kelch repeat</keyword>
<evidence type="ECO:0000256" key="1">
    <source>
        <dbReference type="ARBA" id="ARBA00022441"/>
    </source>
</evidence>
<name>A0AAU9JAV2_9CILI</name>
<sequence length="783" mass="88939">MVIMKNMDISNSDSSSINCNLLQLTSEEHEKFYKILNNSRSNNLSISDLISQLHTTSGAGRNQDSESWSCKWTIVPSLVSGRPLARWGCAAAKIEGKLYLFGGRGTDSKTRSSCHVLELGPKMFFSMKTTNLPKPREGHSMIPYKQQLIVFGGCEGGEGETEPYNDVWVLDINTKSWDEYKTTGAKPTGRDGHAAGVIRSQMIIYGGSGSQGLLDDIFSMNLNTFEWKSLKWQGDHPGHRESMGFASTKDRLWIFGGNTSHLSSEVDEYTNDFFEIEIKNDAAICRRITSDNCPPKRLSHSMSPLNVNFLIVFGGECSTKGAVSDIWVYSIERNAWNEIKPMNYIPGRMAHSAATFKNSLFIFGGMGNEKIAKNEMAVLSFGKSKIEQINNKPVKKQLQSHMCALCGHSQGTCEFLKRFPEIGYPRMNFFCKASIPVSAIEGMGKEFLNDFNALSKICDIIGKGVVGINSRGTVNMRKGKIIKIIPKAEPMDFEFLPENQEDGEFDIRQKMLKSWDSSNLDTKVMVLEVSSKLELNPQEVGNYCVGTSGKNLLVPMMKLSPIAIIFSRTEEFLSIALIEKTDLYVPCFFIVFDKLNQPVYPNKDISQPNLMNILNRSHFNYDSLFPKERGTKIYLYPQEFSLRNHDITCNSFSLIQYFMYKFYKPPFPLRFVINSHEVAFIDVHKLQFTETLLHTDYKIQRTSGVPNFKVLIYRESALVYWEAVENLQNGQKRPRESDTWIIKLLNNYMISCITGQFKWRKPAMFMFADLGKYLKKAKLSDNY</sequence>
<keyword evidence="2" id="KW-0677">Repeat</keyword>
<dbReference type="Proteomes" id="UP001162131">
    <property type="component" value="Unassembled WGS sequence"/>
</dbReference>
<evidence type="ECO:0000256" key="2">
    <source>
        <dbReference type="ARBA" id="ARBA00022737"/>
    </source>
</evidence>
<evidence type="ECO:0000313" key="4">
    <source>
        <dbReference type="Proteomes" id="UP001162131"/>
    </source>
</evidence>
<dbReference type="SUPFAM" id="SSF117281">
    <property type="entry name" value="Kelch motif"/>
    <property type="match status" value="2"/>
</dbReference>
<dbReference type="PANTHER" id="PTHR46228">
    <property type="entry name" value="KELCH DOMAIN-CONTAINING PROTEIN"/>
    <property type="match status" value="1"/>
</dbReference>
<proteinExistence type="predicted"/>
<dbReference type="Pfam" id="PF24681">
    <property type="entry name" value="Kelch_KLHDC2_KLHL20_DRC7"/>
    <property type="match status" value="1"/>
</dbReference>
<gene>
    <name evidence="3" type="ORF">BSTOLATCC_MIC27673</name>
</gene>
<keyword evidence="4" id="KW-1185">Reference proteome</keyword>
<reference evidence="3" key="1">
    <citation type="submission" date="2021-09" db="EMBL/GenBank/DDBJ databases">
        <authorList>
            <consortium name="AG Swart"/>
            <person name="Singh M."/>
            <person name="Singh A."/>
            <person name="Seah K."/>
            <person name="Emmerich C."/>
        </authorList>
    </citation>
    <scope>NUCLEOTIDE SEQUENCE</scope>
    <source>
        <strain evidence="3">ATCC30299</strain>
    </source>
</reference>
<organism evidence="3 4">
    <name type="scientific">Blepharisma stoltei</name>
    <dbReference type="NCBI Taxonomy" id="1481888"/>
    <lineage>
        <taxon>Eukaryota</taxon>
        <taxon>Sar</taxon>
        <taxon>Alveolata</taxon>
        <taxon>Ciliophora</taxon>
        <taxon>Postciliodesmatophora</taxon>
        <taxon>Heterotrichea</taxon>
        <taxon>Heterotrichida</taxon>
        <taxon>Blepharismidae</taxon>
        <taxon>Blepharisma</taxon>
    </lineage>
</organism>
<protein>
    <submittedName>
        <fullName evidence="3">Uncharacterized protein</fullName>
    </submittedName>
</protein>
<comment type="caution">
    <text evidence="3">The sequence shown here is derived from an EMBL/GenBank/DDBJ whole genome shotgun (WGS) entry which is preliminary data.</text>
</comment>
<dbReference type="EMBL" id="CAJZBQ010000027">
    <property type="protein sequence ID" value="CAG9321103.1"/>
    <property type="molecule type" value="Genomic_DNA"/>
</dbReference>